<dbReference type="Gene3D" id="1.20.58.60">
    <property type="match status" value="2"/>
</dbReference>
<accession>A0A0B1S087</accession>
<dbReference type="Pfam" id="PF00435">
    <property type="entry name" value="Spectrin"/>
    <property type="match status" value="2"/>
</dbReference>
<protein>
    <submittedName>
        <fullName evidence="3">Spectrin repeat-containing domain protein</fullName>
    </submittedName>
</protein>
<feature type="non-terminal residue" evidence="3">
    <location>
        <position position="1"/>
    </location>
</feature>
<dbReference type="SMART" id="SM00150">
    <property type="entry name" value="SPEC"/>
    <property type="match status" value="2"/>
</dbReference>
<keyword evidence="1" id="KW-0677">Repeat</keyword>
<proteinExistence type="predicted"/>
<dbReference type="AlphaFoldDB" id="A0A0B1S087"/>
<dbReference type="FunFam" id="1.20.58.60:FF:000229">
    <property type="entry name" value="Spectrin beta chain"/>
    <property type="match status" value="1"/>
</dbReference>
<evidence type="ECO:0000313" key="4">
    <source>
        <dbReference type="Proteomes" id="UP000053660"/>
    </source>
</evidence>
<keyword evidence="2" id="KW-0175">Coiled coil</keyword>
<feature type="coiled-coil region" evidence="2">
    <location>
        <begin position="178"/>
        <end position="212"/>
    </location>
</feature>
<dbReference type="PANTHER" id="PTHR11915">
    <property type="entry name" value="SPECTRIN/FILAMIN RELATED CYTOSKELETAL PROTEIN"/>
    <property type="match status" value="1"/>
</dbReference>
<evidence type="ECO:0000256" key="2">
    <source>
        <dbReference type="SAM" id="Coils"/>
    </source>
</evidence>
<reference evidence="3 4" key="1">
    <citation type="submission" date="2014-03" db="EMBL/GenBank/DDBJ databases">
        <title>Draft genome of the hookworm Oesophagostomum dentatum.</title>
        <authorList>
            <person name="Mitreva M."/>
        </authorList>
    </citation>
    <scope>NUCLEOTIDE SEQUENCE [LARGE SCALE GENOMIC DNA]</scope>
    <source>
        <strain evidence="3 4">OD-Hann</strain>
    </source>
</reference>
<dbReference type="SUPFAM" id="SSF46966">
    <property type="entry name" value="Spectrin repeat"/>
    <property type="match status" value="1"/>
</dbReference>
<keyword evidence="4" id="KW-1185">Reference proteome</keyword>
<organism evidence="3 4">
    <name type="scientific">Oesophagostomum dentatum</name>
    <name type="common">Nodular worm</name>
    <dbReference type="NCBI Taxonomy" id="61180"/>
    <lineage>
        <taxon>Eukaryota</taxon>
        <taxon>Metazoa</taxon>
        <taxon>Ecdysozoa</taxon>
        <taxon>Nematoda</taxon>
        <taxon>Chromadorea</taxon>
        <taxon>Rhabditida</taxon>
        <taxon>Rhabditina</taxon>
        <taxon>Rhabditomorpha</taxon>
        <taxon>Strongyloidea</taxon>
        <taxon>Strongylidae</taxon>
        <taxon>Oesophagostomum</taxon>
    </lineage>
</organism>
<dbReference type="InterPro" id="IPR002017">
    <property type="entry name" value="Spectrin_repeat"/>
</dbReference>
<dbReference type="CDD" id="cd00176">
    <property type="entry name" value="SPEC"/>
    <property type="match status" value="1"/>
</dbReference>
<dbReference type="OrthoDB" id="5865767at2759"/>
<name>A0A0B1S087_OESDE</name>
<gene>
    <name evidence="3" type="ORF">OESDEN_23064</name>
</gene>
<evidence type="ECO:0000313" key="3">
    <source>
        <dbReference type="EMBL" id="KHJ77316.1"/>
    </source>
</evidence>
<feature type="non-terminal residue" evidence="3">
    <location>
        <position position="255"/>
    </location>
</feature>
<dbReference type="EMBL" id="KN610883">
    <property type="protein sequence ID" value="KHJ77316.1"/>
    <property type="molecule type" value="Genomic_DNA"/>
</dbReference>
<sequence>AREHPDIRERLDSTIRRKAELENLAQLRKQRLIDALSLYKLYADADSVEAWIDEKGKLLATLVPGKDLEEVEIMKHRFDTLEQDMKNQEAKVGTVNELARQLLHVEHPNSDEILQRQNKLNARWAQLRDMVDQKRAELDRAHRLETFRIDCQETVTWIEDKTRVLEDSEALTNDLSGVMKLQRRLSMMERDLGAIQAKLDALHKEADSIERERPSEAQAIREDIKRIHHVWDILNKKVREHEAKLDEAGDLQRFL</sequence>
<dbReference type="Proteomes" id="UP000053660">
    <property type="component" value="Unassembled WGS sequence"/>
</dbReference>
<evidence type="ECO:0000256" key="1">
    <source>
        <dbReference type="ARBA" id="ARBA00022737"/>
    </source>
</evidence>
<dbReference type="InterPro" id="IPR018159">
    <property type="entry name" value="Spectrin/alpha-actinin"/>
</dbReference>